<dbReference type="EMBL" id="BARW01005186">
    <property type="protein sequence ID" value="GAI76392.1"/>
    <property type="molecule type" value="Genomic_DNA"/>
</dbReference>
<accession>X1R6N0</accession>
<dbReference type="Pfam" id="PF00583">
    <property type="entry name" value="Acetyltransf_1"/>
    <property type="match status" value="1"/>
</dbReference>
<dbReference type="InterPro" id="IPR016181">
    <property type="entry name" value="Acyl_CoA_acyltransferase"/>
</dbReference>
<evidence type="ECO:0000313" key="2">
    <source>
        <dbReference type="EMBL" id="GAI76392.1"/>
    </source>
</evidence>
<dbReference type="AlphaFoldDB" id="X1R6N0"/>
<feature type="non-terminal residue" evidence="2">
    <location>
        <position position="68"/>
    </location>
</feature>
<reference evidence="2" key="1">
    <citation type="journal article" date="2014" name="Front. Microbiol.">
        <title>High frequency of phylogenetically diverse reductive dehalogenase-homologous genes in deep subseafloor sedimentary metagenomes.</title>
        <authorList>
            <person name="Kawai M."/>
            <person name="Futagami T."/>
            <person name="Toyoda A."/>
            <person name="Takaki Y."/>
            <person name="Nishi S."/>
            <person name="Hori S."/>
            <person name="Arai W."/>
            <person name="Tsubouchi T."/>
            <person name="Morono Y."/>
            <person name="Uchiyama I."/>
            <person name="Ito T."/>
            <person name="Fujiyama A."/>
            <person name="Inagaki F."/>
            <person name="Takami H."/>
        </authorList>
    </citation>
    <scope>NUCLEOTIDE SEQUENCE</scope>
    <source>
        <strain evidence="2">Expedition CK06-06</strain>
    </source>
</reference>
<proteinExistence type="predicted"/>
<dbReference type="PROSITE" id="PS51186">
    <property type="entry name" value="GNAT"/>
    <property type="match status" value="1"/>
</dbReference>
<organism evidence="2">
    <name type="scientific">marine sediment metagenome</name>
    <dbReference type="NCBI Taxonomy" id="412755"/>
    <lineage>
        <taxon>unclassified sequences</taxon>
        <taxon>metagenomes</taxon>
        <taxon>ecological metagenomes</taxon>
    </lineage>
</organism>
<name>X1R6N0_9ZZZZ</name>
<gene>
    <name evidence="2" type="ORF">S12H4_11512</name>
</gene>
<protein>
    <recommendedName>
        <fullName evidence="1">N-acetyltransferase domain-containing protein</fullName>
    </recommendedName>
</protein>
<dbReference type="SUPFAM" id="SSF55729">
    <property type="entry name" value="Acyl-CoA N-acyltransferases (Nat)"/>
    <property type="match status" value="1"/>
</dbReference>
<dbReference type="Gene3D" id="3.40.630.30">
    <property type="match status" value="1"/>
</dbReference>
<feature type="domain" description="N-acetyltransferase" evidence="1">
    <location>
        <begin position="1"/>
        <end position="68"/>
    </location>
</feature>
<dbReference type="GO" id="GO:0016747">
    <property type="term" value="F:acyltransferase activity, transferring groups other than amino-acyl groups"/>
    <property type="evidence" value="ECO:0007669"/>
    <property type="project" value="InterPro"/>
</dbReference>
<evidence type="ECO:0000259" key="1">
    <source>
        <dbReference type="PROSITE" id="PS51186"/>
    </source>
</evidence>
<comment type="caution">
    <text evidence="2">The sequence shown here is derived from an EMBL/GenBank/DDBJ whole genome shotgun (WGS) entry which is preliminary data.</text>
</comment>
<sequence>MIIYDIIDDEYEIVSLNSLKENIGIGTALLKEIERISTLQGCKRLWAITTNDNIDALRFYQKKGFKIV</sequence>
<dbReference type="InterPro" id="IPR000182">
    <property type="entry name" value="GNAT_dom"/>
</dbReference>